<accession>A0A2M9BN51</accession>
<comment type="caution">
    <text evidence="2">The sequence shown here is derived from an EMBL/GenBank/DDBJ whole genome shotgun (WGS) entry which is preliminary data.</text>
</comment>
<name>A0A2M9BN51_9BACT</name>
<feature type="compositionally biased region" description="Low complexity" evidence="1">
    <location>
        <begin position="30"/>
        <end position="44"/>
    </location>
</feature>
<evidence type="ECO:0000313" key="3">
    <source>
        <dbReference type="Proteomes" id="UP000228535"/>
    </source>
</evidence>
<gene>
    <name evidence="2" type="ORF">CLV45_0782</name>
</gene>
<evidence type="ECO:0000256" key="1">
    <source>
        <dbReference type="SAM" id="MobiDB-lite"/>
    </source>
</evidence>
<proteinExistence type="predicted"/>
<dbReference type="Proteomes" id="UP000228535">
    <property type="component" value="Unassembled WGS sequence"/>
</dbReference>
<protein>
    <submittedName>
        <fullName evidence="2">Uncharacterized protein</fullName>
    </submittedName>
</protein>
<organism evidence="2 3">
    <name type="scientific">Hymenobacter chitinivorans DSM 11115</name>
    <dbReference type="NCBI Taxonomy" id="1121954"/>
    <lineage>
        <taxon>Bacteria</taxon>
        <taxon>Pseudomonadati</taxon>
        <taxon>Bacteroidota</taxon>
        <taxon>Cytophagia</taxon>
        <taxon>Cytophagales</taxon>
        <taxon>Hymenobacteraceae</taxon>
        <taxon>Hymenobacter</taxon>
    </lineage>
</organism>
<dbReference type="EMBL" id="PGFA01000001">
    <property type="protein sequence ID" value="PJJ59365.1"/>
    <property type="molecule type" value="Genomic_DNA"/>
</dbReference>
<evidence type="ECO:0000313" key="2">
    <source>
        <dbReference type="EMBL" id="PJJ59365.1"/>
    </source>
</evidence>
<reference evidence="2 3" key="1">
    <citation type="submission" date="2017-11" db="EMBL/GenBank/DDBJ databases">
        <title>Genomic Encyclopedia of Archaeal and Bacterial Type Strains, Phase II (KMG-II): From Individual Species to Whole Genera.</title>
        <authorList>
            <person name="Goeker M."/>
        </authorList>
    </citation>
    <scope>NUCLEOTIDE SEQUENCE [LARGE SCALE GENOMIC DNA]</scope>
    <source>
        <strain evidence="2 3">DSM 11115</strain>
    </source>
</reference>
<sequence>MNPAFQDGRRPRTNAVASLANTGHASPLSRRPAPGAAQHAHQAGQTVRQGPQPMSARRAAAVNAEHAHLKRTVDQVVELSKAEVWRMNSDAQLRRRMEAMPHRLYDANRIDKRYKTDVADEYGQPMGQERYAVGQLWVFASTLNDAFGTRVYWVYNTQTKVLVSFTPERGIARDKRTYMSEKDRFRTIAAGTGVAGGYMEKGFLAISAGMLTGGLAYEVEGAAVVGTAIRGYVVKASEGASIRAMVDFSTQLGVGAVTGKGSWGNRFKTSFTDVNWTSVAGAAAVNSEGLKWWAKALVALGSSATTNYYTTKFSNVDAYKSFGHAVDFTKEKESKEFVINIIAGTVFDQLKEYGAPWIEKSMRNTPNTMGMLTAIRHNLVPVKTAIKAVDQKMVAVLSYEIGGLLESTKKLWENYNVDKAEAAKKKTAPSTRPILPAKR</sequence>
<feature type="region of interest" description="Disordered" evidence="1">
    <location>
        <begin position="20"/>
        <end position="61"/>
    </location>
</feature>
<dbReference type="AlphaFoldDB" id="A0A2M9BN51"/>
<keyword evidence="3" id="KW-1185">Reference proteome</keyword>